<evidence type="ECO:0000256" key="1">
    <source>
        <dbReference type="SAM" id="MobiDB-lite"/>
    </source>
</evidence>
<keyword evidence="3" id="KW-1185">Reference proteome</keyword>
<accession>A0A4Y2N7C6</accession>
<gene>
    <name evidence="2" type="ORF">AVEN_4913_1</name>
</gene>
<comment type="caution">
    <text evidence="2">The sequence shown here is derived from an EMBL/GenBank/DDBJ whole genome shotgun (WGS) entry which is preliminary data.</text>
</comment>
<name>A0A4Y2N7C6_ARAVE</name>
<dbReference type="Proteomes" id="UP000499080">
    <property type="component" value="Unassembled WGS sequence"/>
</dbReference>
<dbReference type="AlphaFoldDB" id="A0A4Y2N7C6"/>
<feature type="compositionally biased region" description="Polar residues" evidence="1">
    <location>
        <begin position="1"/>
        <end position="12"/>
    </location>
</feature>
<dbReference type="EMBL" id="BGPR01008555">
    <property type="protein sequence ID" value="GBN34524.1"/>
    <property type="molecule type" value="Genomic_DNA"/>
</dbReference>
<evidence type="ECO:0000313" key="2">
    <source>
        <dbReference type="EMBL" id="GBN34524.1"/>
    </source>
</evidence>
<feature type="region of interest" description="Disordered" evidence="1">
    <location>
        <begin position="1"/>
        <end position="25"/>
    </location>
</feature>
<organism evidence="2 3">
    <name type="scientific">Araneus ventricosus</name>
    <name type="common">Orbweaver spider</name>
    <name type="synonym">Epeira ventricosa</name>
    <dbReference type="NCBI Taxonomy" id="182803"/>
    <lineage>
        <taxon>Eukaryota</taxon>
        <taxon>Metazoa</taxon>
        <taxon>Ecdysozoa</taxon>
        <taxon>Arthropoda</taxon>
        <taxon>Chelicerata</taxon>
        <taxon>Arachnida</taxon>
        <taxon>Araneae</taxon>
        <taxon>Araneomorphae</taxon>
        <taxon>Entelegynae</taxon>
        <taxon>Araneoidea</taxon>
        <taxon>Araneidae</taxon>
        <taxon>Araneus</taxon>
    </lineage>
</organism>
<protein>
    <submittedName>
        <fullName evidence="2">Uncharacterized protein</fullName>
    </submittedName>
</protein>
<sequence>MATLTGLTSSGSNPPPDLQARSSKSHKPEVIILCVRFHISPELGPQKVRRPPPRVGVFPSTPWGSSPPLDV</sequence>
<reference evidence="2 3" key="1">
    <citation type="journal article" date="2019" name="Sci. Rep.">
        <title>Orb-weaving spider Araneus ventricosus genome elucidates the spidroin gene catalogue.</title>
        <authorList>
            <person name="Kono N."/>
            <person name="Nakamura H."/>
            <person name="Ohtoshi R."/>
            <person name="Moran D.A.P."/>
            <person name="Shinohara A."/>
            <person name="Yoshida Y."/>
            <person name="Fujiwara M."/>
            <person name="Mori M."/>
            <person name="Tomita M."/>
            <person name="Arakawa K."/>
        </authorList>
    </citation>
    <scope>NUCLEOTIDE SEQUENCE [LARGE SCALE GENOMIC DNA]</scope>
</reference>
<evidence type="ECO:0000313" key="3">
    <source>
        <dbReference type="Proteomes" id="UP000499080"/>
    </source>
</evidence>
<proteinExistence type="predicted"/>
<feature type="region of interest" description="Disordered" evidence="1">
    <location>
        <begin position="43"/>
        <end position="71"/>
    </location>
</feature>